<evidence type="ECO:0000313" key="11">
    <source>
        <dbReference type="EMBL" id="TDR93566.1"/>
    </source>
</evidence>
<dbReference type="EMBL" id="SNZR01000011">
    <property type="protein sequence ID" value="TDR93566.1"/>
    <property type="molecule type" value="Genomic_DNA"/>
</dbReference>
<dbReference type="Proteomes" id="UP000295122">
    <property type="component" value="Unassembled WGS sequence"/>
</dbReference>
<evidence type="ECO:0000256" key="4">
    <source>
        <dbReference type="ARBA" id="ARBA00022630"/>
    </source>
</evidence>
<dbReference type="Gene3D" id="2.40.110.10">
    <property type="entry name" value="Butyryl-CoA Dehydrogenase, subunit A, domain 2"/>
    <property type="match status" value="1"/>
</dbReference>
<dbReference type="InterPro" id="IPR006091">
    <property type="entry name" value="Acyl-CoA_Oxase/DH_mid-dom"/>
</dbReference>
<dbReference type="CDD" id="cd00567">
    <property type="entry name" value="ACAD"/>
    <property type="match status" value="1"/>
</dbReference>
<reference evidence="11 12" key="1">
    <citation type="submission" date="2019-03" db="EMBL/GenBank/DDBJ databases">
        <title>Genomic Encyclopedia of Type Strains, Phase IV (KMG-IV): sequencing the most valuable type-strain genomes for metagenomic binning, comparative biology and taxonomic classification.</title>
        <authorList>
            <person name="Goeker M."/>
        </authorList>
    </citation>
    <scope>NUCLEOTIDE SEQUENCE [LARGE SCALE GENOMIC DNA]</scope>
    <source>
        <strain evidence="11 12">DSM 25903</strain>
    </source>
</reference>
<dbReference type="SUPFAM" id="SSF47203">
    <property type="entry name" value="Acyl-CoA dehydrogenase C-terminal domain-like"/>
    <property type="match status" value="1"/>
</dbReference>
<dbReference type="GO" id="GO:0033539">
    <property type="term" value="P:fatty acid beta-oxidation using acyl-CoA dehydrogenase"/>
    <property type="evidence" value="ECO:0007669"/>
    <property type="project" value="TreeGrafter"/>
</dbReference>
<name>A0A4R7C9H2_9HYPH</name>
<dbReference type="GO" id="GO:0050660">
    <property type="term" value="F:flavin adenine dinucleotide binding"/>
    <property type="evidence" value="ECO:0007669"/>
    <property type="project" value="InterPro"/>
</dbReference>
<dbReference type="Gene3D" id="1.10.540.10">
    <property type="entry name" value="Acyl-CoA dehydrogenase/oxidase, N-terminal domain"/>
    <property type="match status" value="1"/>
</dbReference>
<dbReference type="AlphaFoldDB" id="A0A4R7C9H2"/>
<evidence type="ECO:0000259" key="10">
    <source>
        <dbReference type="Pfam" id="PF02771"/>
    </source>
</evidence>
<dbReference type="PANTHER" id="PTHR48083">
    <property type="entry name" value="MEDIUM-CHAIN SPECIFIC ACYL-COA DEHYDROGENASE, MITOCHONDRIAL-RELATED"/>
    <property type="match status" value="1"/>
</dbReference>
<protein>
    <submittedName>
        <fullName evidence="11">Acyl-CoA dehydrogenase</fullName>
    </submittedName>
</protein>
<dbReference type="RefSeq" id="WP_245512831.1">
    <property type="nucleotide sequence ID" value="NZ_SNZR01000011.1"/>
</dbReference>
<evidence type="ECO:0000313" key="12">
    <source>
        <dbReference type="Proteomes" id="UP000295122"/>
    </source>
</evidence>
<dbReference type="InterPro" id="IPR050741">
    <property type="entry name" value="Acyl-CoA_dehydrogenase"/>
</dbReference>
<sequence length="400" mass="43241">MSSPSASTMSFAVPPEDAALAERVLAFVREKVVPYENDPRWGAHGPSDELRIELNDLAREAGVFAPHAPKDCGGRALSHVGQAAVFTAAGYSMLGPIAIHCAAPDEGNISLLDKVTTPEQRERFLKPLATGAMRSCFCMTEPAPGAGSDPSQLKTTARREGNSWVIDGLKWLITGAHGAGFAIIMAKIQGGEGDGRATMFLADMSEPGIRIERTLDSLDCSFTGAHAVVRFDNLRLPADAVLGEVGEGYRYAQVRLAPARLTHCMRWLGSAIRAQEIASRYAATRTAFGKPLGEHEGVSFMLADNAMDIHAAQLAIWHTAWTLDQGHHAGTESSMAKVMCSEAVFRVADRSMQILGGLGTTRDTIVERIFRDVRSFRIYDGPSEVHRWAIGRRIVKAASK</sequence>
<comment type="similarity">
    <text evidence="2 7">Belongs to the acyl-CoA dehydrogenase family.</text>
</comment>
<dbReference type="PANTHER" id="PTHR48083:SF13">
    <property type="entry name" value="ACYL-COA DEHYDROGENASE FAMILY MEMBER 11"/>
    <property type="match status" value="1"/>
</dbReference>
<evidence type="ECO:0000259" key="8">
    <source>
        <dbReference type="Pfam" id="PF00441"/>
    </source>
</evidence>
<evidence type="ECO:0000256" key="7">
    <source>
        <dbReference type="RuleBase" id="RU362125"/>
    </source>
</evidence>
<keyword evidence="5 7" id="KW-0274">FAD</keyword>
<evidence type="ECO:0000259" key="9">
    <source>
        <dbReference type="Pfam" id="PF02770"/>
    </source>
</evidence>
<evidence type="ECO:0000256" key="5">
    <source>
        <dbReference type="ARBA" id="ARBA00022827"/>
    </source>
</evidence>
<keyword evidence="4 7" id="KW-0285">Flavoprotein</keyword>
<comment type="subunit">
    <text evidence="3">Homodimer.</text>
</comment>
<dbReference type="InterPro" id="IPR009100">
    <property type="entry name" value="AcylCoA_DH/oxidase_NM_dom_sf"/>
</dbReference>
<dbReference type="InterPro" id="IPR013786">
    <property type="entry name" value="AcylCoA_DH/ox_N"/>
</dbReference>
<feature type="domain" description="Acyl-CoA dehydrogenase/oxidase N-terminal" evidence="10">
    <location>
        <begin position="15"/>
        <end position="131"/>
    </location>
</feature>
<gene>
    <name evidence="11" type="ORF">EV668_0831</name>
</gene>
<accession>A0A4R7C9H2</accession>
<feature type="domain" description="Acyl-CoA oxidase/dehydrogenase middle" evidence="9">
    <location>
        <begin position="136"/>
        <end position="227"/>
    </location>
</feature>
<comment type="caution">
    <text evidence="11">The sequence shown here is derived from an EMBL/GenBank/DDBJ whole genome shotgun (WGS) entry which is preliminary data.</text>
</comment>
<dbReference type="InterPro" id="IPR036250">
    <property type="entry name" value="AcylCo_DH-like_C"/>
</dbReference>
<comment type="cofactor">
    <cofactor evidence="1 7">
        <name>FAD</name>
        <dbReference type="ChEBI" id="CHEBI:57692"/>
    </cofactor>
</comment>
<evidence type="ECO:0000256" key="2">
    <source>
        <dbReference type="ARBA" id="ARBA00009347"/>
    </source>
</evidence>
<dbReference type="Pfam" id="PF00441">
    <property type="entry name" value="Acyl-CoA_dh_1"/>
    <property type="match status" value="1"/>
</dbReference>
<evidence type="ECO:0000256" key="6">
    <source>
        <dbReference type="ARBA" id="ARBA00023002"/>
    </source>
</evidence>
<evidence type="ECO:0000256" key="1">
    <source>
        <dbReference type="ARBA" id="ARBA00001974"/>
    </source>
</evidence>
<dbReference type="GO" id="GO:0005737">
    <property type="term" value="C:cytoplasm"/>
    <property type="evidence" value="ECO:0007669"/>
    <property type="project" value="TreeGrafter"/>
</dbReference>
<dbReference type="SUPFAM" id="SSF56645">
    <property type="entry name" value="Acyl-CoA dehydrogenase NM domain-like"/>
    <property type="match status" value="1"/>
</dbReference>
<dbReference type="InterPro" id="IPR046373">
    <property type="entry name" value="Acyl-CoA_Oxase/DH_mid-dom_sf"/>
</dbReference>
<dbReference type="Pfam" id="PF02771">
    <property type="entry name" value="Acyl-CoA_dh_N"/>
    <property type="match status" value="1"/>
</dbReference>
<dbReference type="InterPro" id="IPR009075">
    <property type="entry name" value="AcylCo_DH/oxidase_C"/>
</dbReference>
<organism evidence="11 12">
    <name type="scientific">Enterovirga rhinocerotis</name>
    <dbReference type="NCBI Taxonomy" id="1339210"/>
    <lineage>
        <taxon>Bacteria</taxon>
        <taxon>Pseudomonadati</taxon>
        <taxon>Pseudomonadota</taxon>
        <taxon>Alphaproteobacteria</taxon>
        <taxon>Hyphomicrobiales</taxon>
        <taxon>Methylobacteriaceae</taxon>
        <taxon>Enterovirga</taxon>
    </lineage>
</organism>
<keyword evidence="12" id="KW-1185">Reference proteome</keyword>
<evidence type="ECO:0000256" key="3">
    <source>
        <dbReference type="ARBA" id="ARBA00011738"/>
    </source>
</evidence>
<dbReference type="GO" id="GO:0003995">
    <property type="term" value="F:acyl-CoA dehydrogenase activity"/>
    <property type="evidence" value="ECO:0007669"/>
    <property type="project" value="TreeGrafter"/>
</dbReference>
<feature type="domain" description="Acyl-CoA dehydrogenase/oxidase C-terminal" evidence="8">
    <location>
        <begin position="246"/>
        <end position="394"/>
    </location>
</feature>
<keyword evidence="6 7" id="KW-0560">Oxidoreductase</keyword>
<dbReference type="InterPro" id="IPR037069">
    <property type="entry name" value="AcylCoA_DH/ox_N_sf"/>
</dbReference>
<proteinExistence type="inferred from homology"/>
<dbReference type="Gene3D" id="1.20.140.10">
    <property type="entry name" value="Butyryl-CoA Dehydrogenase, subunit A, domain 3"/>
    <property type="match status" value="1"/>
</dbReference>
<dbReference type="Pfam" id="PF02770">
    <property type="entry name" value="Acyl-CoA_dh_M"/>
    <property type="match status" value="1"/>
</dbReference>